<name>A0ABU0WHD2_9PROT</name>
<dbReference type="RefSeq" id="WP_306706547.1">
    <property type="nucleotide sequence ID" value="NZ_JAUJFI010000050.1"/>
</dbReference>
<evidence type="ECO:0000313" key="2">
    <source>
        <dbReference type="Proteomes" id="UP001227317"/>
    </source>
</evidence>
<evidence type="ECO:0000313" key="1">
    <source>
        <dbReference type="EMBL" id="MDQ2103502.1"/>
    </source>
</evidence>
<proteinExistence type="predicted"/>
<dbReference type="EMBL" id="JAUJFI010000050">
    <property type="protein sequence ID" value="MDQ2103502.1"/>
    <property type="molecule type" value="Genomic_DNA"/>
</dbReference>
<reference evidence="1 2" key="1">
    <citation type="submission" date="2023-06" db="EMBL/GenBank/DDBJ databases">
        <title>Azospirillum isscasensis sp.nov, a bacterium isolated from rhizosphere soil of rice.</title>
        <authorList>
            <person name="Wang H."/>
        </authorList>
    </citation>
    <scope>NUCLEOTIDE SEQUENCE [LARGE SCALE GENOMIC DNA]</scope>
    <source>
        <strain evidence="1 2">C340-1</strain>
    </source>
</reference>
<evidence type="ECO:0008006" key="3">
    <source>
        <dbReference type="Google" id="ProtNLM"/>
    </source>
</evidence>
<comment type="caution">
    <text evidence="1">The sequence shown here is derived from an EMBL/GenBank/DDBJ whole genome shotgun (WGS) entry which is preliminary data.</text>
</comment>
<sequence length="57" mass="6020">MTDEELARAVRAAVADLNRVLAEAARHGIVVELRTAAHQTGGGTEQVAVEARISKPL</sequence>
<keyword evidence="2" id="KW-1185">Reference proteome</keyword>
<accession>A0ABU0WHD2</accession>
<organism evidence="1 2">
    <name type="scientific">Azospirillum isscasi</name>
    <dbReference type="NCBI Taxonomy" id="3053926"/>
    <lineage>
        <taxon>Bacteria</taxon>
        <taxon>Pseudomonadati</taxon>
        <taxon>Pseudomonadota</taxon>
        <taxon>Alphaproteobacteria</taxon>
        <taxon>Rhodospirillales</taxon>
        <taxon>Azospirillaceae</taxon>
        <taxon>Azospirillum</taxon>
    </lineage>
</organism>
<protein>
    <recommendedName>
        <fullName evidence="3">TldD/PmbA family protein</fullName>
    </recommendedName>
</protein>
<dbReference type="Proteomes" id="UP001227317">
    <property type="component" value="Unassembled WGS sequence"/>
</dbReference>
<gene>
    <name evidence="1" type="ORF">QSG27_12450</name>
</gene>